<protein>
    <submittedName>
        <fullName evidence="1">Uncharacterized protein</fullName>
    </submittedName>
</protein>
<reference evidence="1" key="1">
    <citation type="submission" date="2018-02" db="EMBL/GenBank/DDBJ databases">
        <title>Rhizophora mucronata_Transcriptome.</title>
        <authorList>
            <person name="Meera S.P."/>
            <person name="Sreeshan A."/>
            <person name="Augustine A."/>
        </authorList>
    </citation>
    <scope>NUCLEOTIDE SEQUENCE</scope>
    <source>
        <tissue evidence="1">Leaf</tissue>
    </source>
</reference>
<accession>A0A2P2NNZ4</accession>
<name>A0A2P2NNZ4_RHIMU</name>
<dbReference type="AlphaFoldDB" id="A0A2P2NNZ4"/>
<organism evidence="1">
    <name type="scientific">Rhizophora mucronata</name>
    <name type="common">Asiatic mangrove</name>
    <dbReference type="NCBI Taxonomy" id="61149"/>
    <lineage>
        <taxon>Eukaryota</taxon>
        <taxon>Viridiplantae</taxon>
        <taxon>Streptophyta</taxon>
        <taxon>Embryophyta</taxon>
        <taxon>Tracheophyta</taxon>
        <taxon>Spermatophyta</taxon>
        <taxon>Magnoliopsida</taxon>
        <taxon>eudicotyledons</taxon>
        <taxon>Gunneridae</taxon>
        <taxon>Pentapetalae</taxon>
        <taxon>rosids</taxon>
        <taxon>fabids</taxon>
        <taxon>Malpighiales</taxon>
        <taxon>Rhizophoraceae</taxon>
        <taxon>Rhizophora</taxon>
    </lineage>
</organism>
<sequence>MLRVSLDFKQVMTCVVECNGV</sequence>
<evidence type="ECO:0000313" key="1">
    <source>
        <dbReference type="EMBL" id="MBX44229.1"/>
    </source>
</evidence>
<proteinExistence type="predicted"/>
<dbReference type="EMBL" id="GGEC01063745">
    <property type="protein sequence ID" value="MBX44229.1"/>
    <property type="molecule type" value="Transcribed_RNA"/>
</dbReference>